<dbReference type="PROSITE" id="PS51257">
    <property type="entry name" value="PROKAR_LIPOPROTEIN"/>
    <property type="match status" value="1"/>
</dbReference>
<evidence type="ECO:0000313" key="2">
    <source>
        <dbReference type="EMBL" id="SEF49331.1"/>
    </source>
</evidence>
<organism evidence="2 3">
    <name type="scientific">Thermomonospora echinospora</name>
    <dbReference type="NCBI Taxonomy" id="1992"/>
    <lineage>
        <taxon>Bacteria</taxon>
        <taxon>Bacillati</taxon>
        <taxon>Actinomycetota</taxon>
        <taxon>Actinomycetes</taxon>
        <taxon>Streptosporangiales</taxon>
        <taxon>Thermomonosporaceae</taxon>
        <taxon>Thermomonospora</taxon>
    </lineage>
</organism>
<accession>A0A1H5SHR9</accession>
<sequence length="123" mass="12331">MTRRTAPAALALAAALLSSLTACGGDGEPSAPSGHPFTGTWLGAGGAGTGAGGTTLTVDENGGVRFKSTVDCTGTTAPAGEAYRFDIDCKISKFTGTARPPKGAKTFVMTWSEGDTTEFRAAP</sequence>
<evidence type="ECO:0000256" key="1">
    <source>
        <dbReference type="SAM" id="SignalP"/>
    </source>
</evidence>
<proteinExistence type="predicted"/>
<dbReference type="OrthoDB" id="3483814at2"/>
<dbReference type="Proteomes" id="UP000236723">
    <property type="component" value="Unassembled WGS sequence"/>
</dbReference>
<dbReference type="EMBL" id="FNVO01000001">
    <property type="protein sequence ID" value="SEF49331.1"/>
    <property type="molecule type" value="Genomic_DNA"/>
</dbReference>
<keyword evidence="1" id="KW-0732">Signal</keyword>
<gene>
    <name evidence="2" type="ORF">SAMN04489712_101188</name>
</gene>
<feature type="chain" id="PRO_5038597103" description="Lipoprotein" evidence="1">
    <location>
        <begin position="25"/>
        <end position="123"/>
    </location>
</feature>
<dbReference type="RefSeq" id="WP_103935659.1">
    <property type="nucleotide sequence ID" value="NZ_FNVO01000001.1"/>
</dbReference>
<keyword evidence="3" id="KW-1185">Reference proteome</keyword>
<evidence type="ECO:0008006" key="4">
    <source>
        <dbReference type="Google" id="ProtNLM"/>
    </source>
</evidence>
<evidence type="ECO:0000313" key="3">
    <source>
        <dbReference type="Proteomes" id="UP000236723"/>
    </source>
</evidence>
<name>A0A1H5SHR9_9ACTN</name>
<dbReference type="AlphaFoldDB" id="A0A1H5SHR9"/>
<reference evidence="3" key="1">
    <citation type="submission" date="2016-10" db="EMBL/GenBank/DDBJ databases">
        <authorList>
            <person name="Varghese N."/>
            <person name="Submissions S."/>
        </authorList>
    </citation>
    <scope>NUCLEOTIDE SEQUENCE [LARGE SCALE GENOMIC DNA]</scope>
    <source>
        <strain evidence="3">DSM 43163</strain>
    </source>
</reference>
<protein>
    <recommendedName>
        <fullName evidence="4">Lipoprotein</fullName>
    </recommendedName>
</protein>
<feature type="signal peptide" evidence="1">
    <location>
        <begin position="1"/>
        <end position="24"/>
    </location>
</feature>